<dbReference type="EMBL" id="OU503043">
    <property type="protein sequence ID" value="CAI9766839.1"/>
    <property type="molecule type" value="Genomic_DNA"/>
</dbReference>
<dbReference type="PANTHER" id="PTHR10992:SF1083">
    <property type="entry name" value="METHYLESTERASE 1"/>
    <property type="match status" value="1"/>
</dbReference>
<accession>A0AAD2DUP2</accession>
<name>A0AAD2DUP2_9LAMI</name>
<dbReference type="AlphaFoldDB" id="A0AAD2DUP2"/>
<dbReference type="InterPro" id="IPR000073">
    <property type="entry name" value="AB_hydrolase_1"/>
</dbReference>
<organism evidence="3 4">
    <name type="scientific">Fraxinus pennsylvanica</name>
    <dbReference type="NCBI Taxonomy" id="56036"/>
    <lineage>
        <taxon>Eukaryota</taxon>
        <taxon>Viridiplantae</taxon>
        <taxon>Streptophyta</taxon>
        <taxon>Embryophyta</taxon>
        <taxon>Tracheophyta</taxon>
        <taxon>Spermatophyta</taxon>
        <taxon>Magnoliopsida</taxon>
        <taxon>eudicotyledons</taxon>
        <taxon>Gunneridae</taxon>
        <taxon>Pentapetalae</taxon>
        <taxon>asterids</taxon>
        <taxon>lamiids</taxon>
        <taxon>Lamiales</taxon>
        <taxon>Oleaceae</taxon>
        <taxon>Oleeae</taxon>
        <taxon>Fraxinus</taxon>
    </lineage>
</organism>
<dbReference type="GO" id="GO:0009696">
    <property type="term" value="P:salicylic acid metabolic process"/>
    <property type="evidence" value="ECO:0007669"/>
    <property type="project" value="TreeGrafter"/>
</dbReference>
<dbReference type="GO" id="GO:0080030">
    <property type="term" value="F:methyl indole-3-acetate esterase activity"/>
    <property type="evidence" value="ECO:0007669"/>
    <property type="project" value="TreeGrafter"/>
</dbReference>
<dbReference type="GO" id="GO:0080032">
    <property type="term" value="F:methyl jasmonate esterase activity"/>
    <property type="evidence" value="ECO:0007669"/>
    <property type="project" value="TreeGrafter"/>
</dbReference>
<proteinExistence type="predicted"/>
<dbReference type="GO" id="GO:0080031">
    <property type="term" value="F:methyl salicylate esterase activity"/>
    <property type="evidence" value="ECO:0007669"/>
    <property type="project" value="TreeGrafter"/>
</dbReference>
<keyword evidence="4" id="KW-1185">Reference proteome</keyword>
<dbReference type="GO" id="GO:0009694">
    <property type="term" value="P:jasmonic acid metabolic process"/>
    <property type="evidence" value="ECO:0007669"/>
    <property type="project" value="TreeGrafter"/>
</dbReference>
<dbReference type="InterPro" id="IPR029058">
    <property type="entry name" value="AB_hydrolase_fold"/>
</dbReference>
<sequence>MAGEKQQKHFVLVHGACHGAWCWYRLQMLLEAEGHQVTAIDLGASGINPKRLDELRTFSDYTMPLFEVMESIPPDEKVVLVGHSLGGMNMAFAMEKYPQKVSIAVFVAAVMPDTVHMPIYFMEKVFEGISKEEIMDNQFIPYGRPEDHLVSMLFGPQFISSKLYQLCPPEDVVLAKGLMRPISNFWDDLSKKSAFSNEMYGSVKRAYIMPDEDKTLKLDFQRWQIKISGATIVKEIKDADHMAMISKPHELCQHLLDIAWDGKGPRPRPAKDIVVSFSPQSPLKAGIMFDYKTL</sequence>
<dbReference type="Pfam" id="PF00561">
    <property type="entry name" value="Abhydrolase_1"/>
    <property type="match status" value="1"/>
</dbReference>
<dbReference type="SUPFAM" id="SSF53474">
    <property type="entry name" value="alpha/beta-Hydrolases"/>
    <property type="match status" value="1"/>
</dbReference>
<evidence type="ECO:0000313" key="4">
    <source>
        <dbReference type="Proteomes" id="UP000834106"/>
    </source>
</evidence>
<keyword evidence="1" id="KW-0378">Hydrolase</keyword>
<dbReference type="Gene3D" id="3.40.50.1820">
    <property type="entry name" value="alpha/beta hydrolase"/>
    <property type="match status" value="1"/>
</dbReference>
<evidence type="ECO:0000259" key="2">
    <source>
        <dbReference type="Pfam" id="PF00561"/>
    </source>
</evidence>
<feature type="domain" description="AB hydrolase-1" evidence="2">
    <location>
        <begin position="9"/>
        <end position="248"/>
    </location>
</feature>
<evidence type="ECO:0000256" key="1">
    <source>
        <dbReference type="ARBA" id="ARBA00022801"/>
    </source>
</evidence>
<evidence type="ECO:0000313" key="3">
    <source>
        <dbReference type="EMBL" id="CAI9766839.1"/>
    </source>
</evidence>
<dbReference type="Proteomes" id="UP000834106">
    <property type="component" value="Chromosome 8"/>
</dbReference>
<reference evidence="3" key="1">
    <citation type="submission" date="2023-05" db="EMBL/GenBank/DDBJ databases">
        <authorList>
            <person name="Huff M."/>
        </authorList>
    </citation>
    <scope>NUCLEOTIDE SEQUENCE</scope>
</reference>
<dbReference type="PANTHER" id="PTHR10992">
    <property type="entry name" value="METHYLESTERASE FAMILY MEMBER"/>
    <property type="match status" value="1"/>
</dbReference>
<dbReference type="FunFam" id="3.40.50.1820:FF:000051">
    <property type="entry name" value="(S)-hydroxynitrile lyase"/>
    <property type="match status" value="1"/>
</dbReference>
<gene>
    <name evidence="3" type="ORF">FPE_LOCUS14269</name>
</gene>
<dbReference type="InterPro" id="IPR045889">
    <property type="entry name" value="MES/HNL"/>
</dbReference>
<protein>
    <recommendedName>
        <fullName evidence="2">AB hydrolase-1 domain-containing protein</fullName>
    </recommendedName>
</protein>